<sequence>LLAKIGFTVYIPRIPPLKYLDISEINTQWFICFYKWIINVKKVDPNKIMMIGISYGGAIMLRSIFEIKDKLPQPKTVITYGTYANGQTMLNFLLTGEIIINGEIHQISPQEWGLVVIYHNYLKNLPTECDSENLQKAIQLRIEEKIEECYMEVNHLPKFQKNIFNSIFNRDFNPEVKELALSMIKREHQSLKKLSPIYWASQIQNKVFIIHGANDSMVPFTESIQLSEILPNSELFISHLYEHNEISTNKGQFFIFRELIRLIYFYAKLFSHHES</sequence>
<feature type="non-terminal residue" evidence="2">
    <location>
        <position position="1"/>
    </location>
</feature>
<proteinExistence type="predicted"/>
<name>A0A382JPG5_9ZZZZ</name>
<dbReference type="EMBL" id="UINC01075096">
    <property type="protein sequence ID" value="SVC12947.1"/>
    <property type="molecule type" value="Genomic_DNA"/>
</dbReference>
<accession>A0A382JPG5</accession>
<organism evidence="2">
    <name type="scientific">marine metagenome</name>
    <dbReference type="NCBI Taxonomy" id="408172"/>
    <lineage>
        <taxon>unclassified sequences</taxon>
        <taxon>metagenomes</taxon>
        <taxon>ecological metagenomes</taxon>
    </lineage>
</organism>
<dbReference type="InterPro" id="IPR049492">
    <property type="entry name" value="BD-FAE-like_dom"/>
</dbReference>
<reference evidence="2" key="1">
    <citation type="submission" date="2018-05" db="EMBL/GenBank/DDBJ databases">
        <authorList>
            <person name="Lanie J.A."/>
            <person name="Ng W.-L."/>
            <person name="Kazmierczak K.M."/>
            <person name="Andrzejewski T.M."/>
            <person name="Davidsen T.M."/>
            <person name="Wayne K.J."/>
            <person name="Tettelin H."/>
            <person name="Glass J.I."/>
            <person name="Rusch D."/>
            <person name="Podicherti R."/>
            <person name="Tsui H.-C.T."/>
            <person name="Winkler M.E."/>
        </authorList>
    </citation>
    <scope>NUCLEOTIDE SEQUENCE</scope>
</reference>
<dbReference type="Pfam" id="PF20434">
    <property type="entry name" value="BD-FAE"/>
    <property type="match status" value="1"/>
</dbReference>
<dbReference type="InterPro" id="IPR029058">
    <property type="entry name" value="AB_hydrolase_fold"/>
</dbReference>
<dbReference type="SUPFAM" id="SSF53474">
    <property type="entry name" value="alpha/beta-Hydrolases"/>
    <property type="match status" value="1"/>
</dbReference>
<gene>
    <name evidence="2" type="ORF">METZ01_LOCUS265801</name>
</gene>
<dbReference type="AlphaFoldDB" id="A0A382JPG5"/>
<dbReference type="Gene3D" id="3.40.50.1820">
    <property type="entry name" value="alpha/beta hydrolase"/>
    <property type="match status" value="1"/>
</dbReference>
<evidence type="ECO:0000259" key="1">
    <source>
        <dbReference type="Pfam" id="PF20434"/>
    </source>
</evidence>
<protein>
    <recommendedName>
        <fullName evidence="1">BD-FAE-like domain-containing protein</fullName>
    </recommendedName>
</protein>
<feature type="domain" description="BD-FAE-like" evidence="1">
    <location>
        <begin position="177"/>
        <end position="230"/>
    </location>
</feature>
<evidence type="ECO:0000313" key="2">
    <source>
        <dbReference type="EMBL" id="SVC12947.1"/>
    </source>
</evidence>